<reference evidence="6" key="1">
    <citation type="submission" date="2021-04" db="EMBL/GenBank/DDBJ databases">
        <title>Isolation of p-tert-butylphenol degrading bacteria Sphingobium phenoxybenzoativorans Tas13 from active sludge.</title>
        <authorList>
            <person name="Li Y."/>
        </authorList>
    </citation>
    <scope>NUCLEOTIDE SEQUENCE</scope>
    <source>
        <strain evidence="6">Tas13</strain>
    </source>
</reference>
<dbReference type="SUPFAM" id="SSF46689">
    <property type="entry name" value="Homeodomain-like"/>
    <property type="match status" value="1"/>
</dbReference>
<dbReference type="Pfam" id="PF17932">
    <property type="entry name" value="TetR_C_24"/>
    <property type="match status" value="1"/>
</dbReference>
<protein>
    <submittedName>
        <fullName evidence="6">Helix-turn-helix transcriptional regulator</fullName>
    </submittedName>
</protein>
<dbReference type="EMBL" id="CP073910">
    <property type="protein sequence ID" value="QUT05629.1"/>
    <property type="molecule type" value="Genomic_DNA"/>
</dbReference>
<evidence type="ECO:0000256" key="3">
    <source>
        <dbReference type="ARBA" id="ARBA00023163"/>
    </source>
</evidence>
<evidence type="ECO:0000313" key="6">
    <source>
        <dbReference type="EMBL" id="QUT05629.1"/>
    </source>
</evidence>
<proteinExistence type="predicted"/>
<sequence length="194" mass="21476">MAATAAKLQANRWPTLLDSAAVRFADRGYHDTSLRDVAEAAGVTPAAVYFHVPNKQALLVAVYAEGVDRIIGNLEAALSYETDPAARFRRAIRAHLTSILDASAFARVIVRVLPDDVPEAAAELRAHRDRYEKRFHAVVERLDLPKDRSPTLHRILLLGALNATPIWYRPSRQGLDKIVDEFVAIFGAEKPSNN</sequence>
<accession>A0A975K761</accession>
<dbReference type="AlphaFoldDB" id="A0A975K761"/>
<keyword evidence="1" id="KW-0805">Transcription regulation</keyword>
<evidence type="ECO:0000256" key="2">
    <source>
        <dbReference type="ARBA" id="ARBA00023125"/>
    </source>
</evidence>
<dbReference type="PANTHER" id="PTHR30055">
    <property type="entry name" value="HTH-TYPE TRANSCRIPTIONAL REGULATOR RUTR"/>
    <property type="match status" value="1"/>
</dbReference>
<keyword evidence="3" id="KW-0804">Transcription</keyword>
<dbReference type="SUPFAM" id="SSF48498">
    <property type="entry name" value="Tetracyclin repressor-like, C-terminal domain"/>
    <property type="match status" value="1"/>
</dbReference>
<evidence type="ECO:0000256" key="1">
    <source>
        <dbReference type="ARBA" id="ARBA00023015"/>
    </source>
</evidence>
<keyword evidence="7" id="KW-1185">Reference proteome</keyword>
<dbReference type="GO" id="GO:0003700">
    <property type="term" value="F:DNA-binding transcription factor activity"/>
    <property type="evidence" value="ECO:0007669"/>
    <property type="project" value="TreeGrafter"/>
</dbReference>
<dbReference type="PROSITE" id="PS50977">
    <property type="entry name" value="HTH_TETR_2"/>
    <property type="match status" value="1"/>
</dbReference>
<dbReference type="GO" id="GO:0000976">
    <property type="term" value="F:transcription cis-regulatory region binding"/>
    <property type="evidence" value="ECO:0007669"/>
    <property type="project" value="TreeGrafter"/>
</dbReference>
<feature type="DNA-binding region" description="H-T-H motif" evidence="4">
    <location>
        <begin position="33"/>
        <end position="52"/>
    </location>
</feature>
<dbReference type="InterPro" id="IPR023772">
    <property type="entry name" value="DNA-bd_HTH_TetR-type_CS"/>
</dbReference>
<organism evidence="6 7">
    <name type="scientific">Sphingobium phenoxybenzoativorans</name>
    <dbReference type="NCBI Taxonomy" id="1592790"/>
    <lineage>
        <taxon>Bacteria</taxon>
        <taxon>Pseudomonadati</taxon>
        <taxon>Pseudomonadota</taxon>
        <taxon>Alphaproteobacteria</taxon>
        <taxon>Sphingomonadales</taxon>
        <taxon>Sphingomonadaceae</taxon>
        <taxon>Sphingobium</taxon>
    </lineage>
</organism>
<dbReference type="PROSITE" id="PS01081">
    <property type="entry name" value="HTH_TETR_1"/>
    <property type="match status" value="1"/>
</dbReference>
<dbReference type="InterPro" id="IPR009057">
    <property type="entry name" value="Homeodomain-like_sf"/>
</dbReference>
<dbReference type="PRINTS" id="PR00455">
    <property type="entry name" value="HTHTETR"/>
</dbReference>
<dbReference type="InterPro" id="IPR050109">
    <property type="entry name" value="HTH-type_TetR-like_transc_reg"/>
</dbReference>
<evidence type="ECO:0000313" key="7">
    <source>
        <dbReference type="Proteomes" id="UP000681425"/>
    </source>
</evidence>
<feature type="domain" description="HTH tetR-type" evidence="5">
    <location>
        <begin position="10"/>
        <end position="70"/>
    </location>
</feature>
<dbReference type="KEGG" id="spph:KFK14_22185"/>
<dbReference type="Gene3D" id="1.10.357.10">
    <property type="entry name" value="Tetracycline Repressor, domain 2"/>
    <property type="match status" value="1"/>
</dbReference>
<dbReference type="InterPro" id="IPR036271">
    <property type="entry name" value="Tet_transcr_reg_TetR-rel_C_sf"/>
</dbReference>
<dbReference type="Proteomes" id="UP000681425">
    <property type="component" value="Chromosome"/>
</dbReference>
<evidence type="ECO:0000259" key="5">
    <source>
        <dbReference type="PROSITE" id="PS50977"/>
    </source>
</evidence>
<gene>
    <name evidence="6" type="ORF">KFK14_22185</name>
</gene>
<dbReference type="Gene3D" id="1.10.10.60">
    <property type="entry name" value="Homeodomain-like"/>
    <property type="match status" value="1"/>
</dbReference>
<dbReference type="Pfam" id="PF00440">
    <property type="entry name" value="TetR_N"/>
    <property type="match status" value="1"/>
</dbReference>
<name>A0A975K761_9SPHN</name>
<keyword evidence="2 4" id="KW-0238">DNA-binding</keyword>
<dbReference type="PANTHER" id="PTHR30055:SF234">
    <property type="entry name" value="HTH-TYPE TRANSCRIPTIONAL REGULATOR BETI"/>
    <property type="match status" value="1"/>
</dbReference>
<dbReference type="InterPro" id="IPR041490">
    <property type="entry name" value="KstR2_TetR_C"/>
</dbReference>
<dbReference type="RefSeq" id="WP_212609157.1">
    <property type="nucleotide sequence ID" value="NZ_CP073910.1"/>
</dbReference>
<evidence type="ECO:0000256" key="4">
    <source>
        <dbReference type="PROSITE-ProRule" id="PRU00335"/>
    </source>
</evidence>
<dbReference type="InterPro" id="IPR001647">
    <property type="entry name" value="HTH_TetR"/>
</dbReference>